<dbReference type="AlphaFoldDB" id="A0A401ZQV8"/>
<accession>A0A401ZQV8</accession>
<keyword evidence="2" id="KW-1185">Reference proteome</keyword>
<organism evidence="1 2">
    <name type="scientific">Dictyobacter aurantiacus</name>
    <dbReference type="NCBI Taxonomy" id="1936993"/>
    <lineage>
        <taxon>Bacteria</taxon>
        <taxon>Bacillati</taxon>
        <taxon>Chloroflexota</taxon>
        <taxon>Ktedonobacteria</taxon>
        <taxon>Ktedonobacterales</taxon>
        <taxon>Dictyobacteraceae</taxon>
        <taxon>Dictyobacter</taxon>
    </lineage>
</organism>
<reference evidence="2" key="1">
    <citation type="submission" date="2018-12" db="EMBL/GenBank/DDBJ databases">
        <title>Tengunoibacter tsumagoiensis gen. nov., sp. nov., Dictyobacter kobayashii sp. nov., D. alpinus sp. nov., and D. joshuensis sp. nov. and description of Dictyobacteraceae fam. nov. within the order Ktedonobacterales isolated from Tengu-no-mugimeshi.</title>
        <authorList>
            <person name="Wang C.M."/>
            <person name="Zheng Y."/>
            <person name="Sakai Y."/>
            <person name="Toyoda A."/>
            <person name="Minakuchi Y."/>
            <person name="Abe K."/>
            <person name="Yokota A."/>
            <person name="Yabe S."/>
        </authorList>
    </citation>
    <scope>NUCLEOTIDE SEQUENCE [LARGE SCALE GENOMIC DNA]</scope>
    <source>
        <strain evidence="2">S-27</strain>
    </source>
</reference>
<evidence type="ECO:0000313" key="2">
    <source>
        <dbReference type="Proteomes" id="UP000287224"/>
    </source>
</evidence>
<gene>
    <name evidence="1" type="ORF">KDAU_64650</name>
</gene>
<dbReference type="Proteomes" id="UP000287224">
    <property type="component" value="Unassembled WGS sequence"/>
</dbReference>
<proteinExistence type="predicted"/>
<protein>
    <submittedName>
        <fullName evidence="1">Uncharacterized protein</fullName>
    </submittedName>
</protein>
<comment type="caution">
    <text evidence="1">The sequence shown here is derived from an EMBL/GenBank/DDBJ whole genome shotgun (WGS) entry which is preliminary data.</text>
</comment>
<evidence type="ECO:0000313" key="1">
    <source>
        <dbReference type="EMBL" id="GCE09136.1"/>
    </source>
</evidence>
<sequence>MSYDYRNIGTPAHHSGTLTGSTFLLTPGGQFRFVHNDVRMINNTLYNKIQAGKIIQQVVNAQPTLVHFQVVQVLGKQHTFAWISVTFELLQSKIDPASGKRIEQLQTDPATGQPLIHHMAVILVRILPQRQGSNAPMGGTGWLVDTYELDTNTLPAIAIDPSI</sequence>
<dbReference type="EMBL" id="BIFQ01000002">
    <property type="protein sequence ID" value="GCE09136.1"/>
    <property type="molecule type" value="Genomic_DNA"/>
</dbReference>
<name>A0A401ZQV8_9CHLR</name>